<organism evidence="2 3">
    <name type="scientific">Saxophila tyrrhenica</name>
    <dbReference type="NCBI Taxonomy" id="1690608"/>
    <lineage>
        <taxon>Eukaryota</taxon>
        <taxon>Fungi</taxon>
        <taxon>Dikarya</taxon>
        <taxon>Ascomycota</taxon>
        <taxon>Pezizomycotina</taxon>
        <taxon>Dothideomycetes</taxon>
        <taxon>Dothideomycetidae</taxon>
        <taxon>Mycosphaerellales</taxon>
        <taxon>Extremaceae</taxon>
        <taxon>Saxophila</taxon>
    </lineage>
</organism>
<accession>A0AAV9P447</accession>
<proteinExistence type="predicted"/>
<feature type="coiled-coil region" evidence="1">
    <location>
        <begin position="8"/>
        <end position="35"/>
    </location>
</feature>
<keyword evidence="3" id="KW-1185">Reference proteome</keyword>
<evidence type="ECO:0000313" key="3">
    <source>
        <dbReference type="Proteomes" id="UP001337655"/>
    </source>
</evidence>
<evidence type="ECO:0000256" key="1">
    <source>
        <dbReference type="SAM" id="Coils"/>
    </source>
</evidence>
<evidence type="ECO:0000313" key="2">
    <source>
        <dbReference type="EMBL" id="KAK5167166.1"/>
    </source>
</evidence>
<dbReference type="Proteomes" id="UP001337655">
    <property type="component" value="Unassembled WGS sequence"/>
</dbReference>
<dbReference type="RefSeq" id="XP_064656974.1">
    <property type="nucleotide sequence ID" value="XM_064805132.1"/>
</dbReference>
<comment type="caution">
    <text evidence="2">The sequence shown here is derived from an EMBL/GenBank/DDBJ whole genome shotgun (WGS) entry which is preliminary data.</text>
</comment>
<keyword evidence="1" id="KW-0175">Coiled coil</keyword>
<dbReference type="EMBL" id="JAVRRT010000012">
    <property type="protein sequence ID" value="KAK5167166.1"/>
    <property type="molecule type" value="Genomic_DNA"/>
</dbReference>
<dbReference type="GeneID" id="89929231"/>
<dbReference type="AlphaFoldDB" id="A0AAV9P447"/>
<sequence>MATSNLLLQELVRKCNSIQEELKAKEAALAETCDELLEVQKLHGALLDRHTAETAEVEELKAHLMALFGGGAHVVENRGRTPITSPGDTIAVKRRHSQDSDGELKRYRTEEADENIATMPMYQRHASKPQRRKCSRLTL</sequence>
<protein>
    <submittedName>
        <fullName evidence="2">Uncharacterized protein</fullName>
    </submittedName>
</protein>
<gene>
    <name evidence="2" type="ORF">LTR77_007896</name>
</gene>
<name>A0AAV9P447_9PEZI</name>
<reference evidence="2 3" key="1">
    <citation type="submission" date="2023-08" db="EMBL/GenBank/DDBJ databases">
        <title>Black Yeasts Isolated from many extreme environments.</title>
        <authorList>
            <person name="Coleine C."/>
            <person name="Stajich J.E."/>
            <person name="Selbmann L."/>
        </authorList>
    </citation>
    <scope>NUCLEOTIDE SEQUENCE [LARGE SCALE GENOMIC DNA]</scope>
    <source>
        <strain evidence="2 3">CCFEE 5935</strain>
    </source>
</reference>